<keyword evidence="2" id="KW-1185">Reference proteome</keyword>
<accession>A0A7J8SPP7</accession>
<evidence type="ECO:0000313" key="1">
    <source>
        <dbReference type="EMBL" id="MBA0628097.1"/>
    </source>
</evidence>
<protein>
    <submittedName>
        <fullName evidence="1">Uncharacterized protein</fullName>
    </submittedName>
</protein>
<proteinExistence type="predicted"/>
<dbReference type="EMBL" id="JABFAC010000011">
    <property type="protein sequence ID" value="MBA0628097.1"/>
    <property type="molecule type" value="Genomic_DNA"/>
</dbReference>
<comment type="caution">
    <text evidence="1">The sequence shown here is derived from an EMBL/GenBank/DDBJ whole genome shotgun (WGS) entry which is preliminary data.</text>
</comment>
<dbReference type="AlphaFoldDB" id="A0A7J8SPP7"/>
<evidence type="ECO:0000313" key="2">
    <source>
        <dbReference type="Proteomes" id="UP000593561"/>
    </source>
</evidence>
<reference evidence="1 2" key="1">
    <citation type="journal article" date="2019" name="Genome Biol. Evol.">
        <title>Insights into the evolution of the New World diploid cottons (Gossypium, subgenus Houzingenia) based on genome sequencing.</title>
        <authorList>
            <person name="Grover C.E."/>
            <person name="Arick M.A. 2nd"/>
            <person name="Thrash A."/>
            <person name="Conover J.L."/>
            <person name="Sanders W.S."/>
            <person name="Peterson D.G."/>
            <person name="Frelichowski J.E."/>
            <person name="Scheffler J.A."/>
            <person name="Scheffler B.E."/>
            <person name="Wendel J.F."/>
        </authorList>
    </citation>
    <scope>NUCLEOTIDE SEQUENCE [LARGE SCALE GENOMIC DNA]</scope>
    <source>
        <strain evidence="1">27</strain>
        <tissue evidence="1">Leaf</tissue>
    </source>
</reference>
<sequence>METRDVHILSSMRRVYHHFGRSAVTIWIAGEWVRTLDRDGLVTRHIPRAGE</sequence>
<dbReference type="Proteomes" id="UP000593561">
    <property type="component" value="Unassembled WGS sequence"/>
</dbReference>
<gene>
    <name evidence="1" type="ORF">Godav_022868</name>
</gene>
<organism evidence="1 2">
    <name type="scientific">Gossypium davidsonii</name>
    <name type="common">Davidson's cotton</name>
    <name type="synonym">Gossypium klotzschianum subsp. davidsonii</name>
    <dbReference type="NCBI Taxonomy" id="34287"/>
    <lineage>
        <taxon>Eukaryota</taxon>
        <taxon>Viridiplantae</taxon>
        <taxon>Streptophyta</taxon>
        <taxon>Embryophyta</taxon>
        <taxon>Tracheophyta</taxon>
        <taxon>Spermatophyta</taxon>
        <taxon>Magnoliopsida</taxon>
        <taxon>eudicotyledons</taxon>
        <taxon>Gunneridae</taxon>
        <taxon>Pentapetalae</taxon>
        <taxon>rosids</taxon>
        <taxon>malvids</taxon>
        <taxon>Malvales</taxon>
        <taxon>Malvaceae</taxon>
        <taxon>Malvoideae</taxon>
        <taxon>Gossypium</taxon>
    </lineage>
</organism>
<name>A0A7J8SPP7_GOSDV</name>